<comment type="similarity">
    <text evidence="2">Belongs to the amino acid-polyamine-organocation (APC) superfamily. Spore germination protein (SGP) (TC 2.A.3.9) family.</text>
</comment>
<reference evidence="9 10" key="1">
    <citation type="submission" date="2016-11" db="EMBL/GenBank/DDBJ databases">
        <authorList>
            <person name="Jaros S."/>
            <person name="Januszkiewicz K."/>
            <person name="Wedrychowicz H."/>
        </authorList>
    </citation>
    <scope>NUCLEOTIDE SEQUENCE [LARGE SCALE GENOMIC DNA]</scope>
    <source>
        <strain evidence="9 10">DSM 44666</strain>
    </source>
</reference>
<keyword evidence="6 8" id="KW-1133">Transmembrane helix</keyword>
<dbReference type="Pfam" id="PF03845">
    <property type="entry name" value="Spore_permease"/>
    <property type="match status" value="1"/>
</dbReference>
<dbReference type="STRING" id="112248.SAMN05444392_10538"/>
<evidence type="ECO:0000256" key="8">
    <source>
        <dbReference type="SAM" id="Phobius"/>
    </source>
</evidence>
<feature type="transmembrane region" description="Helical" evidence="8">
    <location>
        <begin position="84"/>
        <end position="108"/>
    </location>
</feature>
<feature type="transmembrane region" description="Helical" evidence="8">
    <location>
        <begin position="220"/>
        <end position="242"/>
    </location>
</feature>
<evidence type="ECO:0000256" key="6">
    <source>
        <dbReference type="ARBA" id="ARBA00022989"/>
    </source>
</evidence>
<comment type="subcellular location">
    <subcellularLocation>
        <location evidence="1">Membrane</location>
        <topology evidence="1">Multi-pass membrane protein</topology>
    </subcellularLocation>
</comment>
<dbReference type="RefSeq" id="WP_073154665.1">
    <property type="nucleotide sequence ID" value="NZ_FQVL01000005.1"/>
</dbReference>
<evidence type="ECO:0000256" key="2">
    <source>
        <dbReference type="ARBA" id="ARBA00007998"/>
    </source>
</evidence>
<feature type="transmembrane region" description="Helical" evidence="8">
    <location>
        <begin position="42"/>
        <end position="64"/>
    </location>
</feature>
<keyword evidence="3" id="KW-0813">Transport</keyword>
<dbReference type="InterPro" id="IPR004761">
    <property type="entry name" value="Spore_GerAB"/>
</dbReference>
<sequence length="363" mass="40845">MINQNKTKITRGQFFCMILQTQIGTQLVSLPHNLQETAKGGAWISSLLMGVCIQIFIFLFGLLLNRFSGQDFYQICIHIFGKWLGRVLCGIYSSFFLLAAAFTLMVYVKIAKAWVFPKTPHWFLLFVMLLTSVYLARSSLQVMSRVMVIASLFLPSLFLLVAMGLSIANFTYPMPFLEVGWLKIIQTAFLALPAFGGFEVILFIYPYVHGTNKQKLMAASLANALTTLIYTVLVYTSLAVFAPEEIAIVPEPLIYMLKAIRFSLVERLDLIFLNLGVLSSTTTLAIYLYISGKGLKSINNHIAIKKVVPIIALIAALLTYVATDPFSVKYYEMKFIGIIPVFTFIIPVICLLLSFFRKKERLS</sequence>
<dbReference type="Gene3D" id="1.20.1740.10">
    <property type="entry name" value="Amino acid/polyamine transporter I"/>
    <property type="match status" value="1"/>
</dbReference>
<feature type="transmembrane region" description="Helical" evidence="8">
    <location>
        <begin position="335"/>
        <end position="356"/>
    </location>
</feature>
<dbReference type="GO" id="GO:0009847">
    <property type="term" value="P:spore germination"/>
    <property type="evidence" value="ECO:0007669"/>
    <property type="project" value="InterPro"/>
</dbReference>
<dbReference type="Proteomes" id="UP000184476">
    <property type="component" value="Unassembled WGS sequence"/>
</dbReference>
<evidence type="ECO:0000256" key="4">
    <source>
        <dbReference type="ARBA" id="ARBA00022544"/>
    </source>
</evidence>
<accession>A0A1M4XJ92</accession>
<feature type="transmembrane region" description="Helical" evidence="8">
    <location>
        <begin position="120"/>
        <end position="136"/>
    </location>
</feature>
<feature type="transmembrane region" description="Helical" evidence="8">
    <location>
        <begin position="148"/>
        <end position="172"/>
    </location>
</feature>
<evidence type="ECO:0000256" key="1">
    <source>
        <dbReference type="ARBA" id="ARBA00004141"/>
    </source>
</evidence>
<evidence type="ECO:0000313" key="10">
    <source>
        <dbReference type="Proteomes" id="UP000184476"/>
    </source>
</evidence>
<feature type="transmembrane region" description="Helical" evidence="8">
    <location>
        <begin position="184"/>
        <end position="208"/>
    </location>
</feature>
<evidence type="ECO:0000313" key="9">
    <source>
        <dbReference type="EMBL" id="SHE93727.1"/>
    </source>
</evidence>
<dbReference type="EMBL" id="FQVL01000005">
    <property type="protein sequence ID" value="SHE93727.1"/>
    <property type="molecule type" value="Genomic_DNA"/>
</dbReference>
<evidence type="ECO:0000256" key="7">
    <source>
        <dbReference type="ARBA" id="ARBA00023136"/>
    </source>
</evidence>
<dbReference type="NCBIfam" id="TIGR00912">
    <property type="entry name" value="2A0309"/>
    <property type="match status" value="1"/>
</dbReference>
<dbReference type="PANTHER" id="PTHR34975">
    <property type="entry name" value="SPORE GERMINATION PROTEIN A2"/>
    <property type="match status" value="1"/>
</dbReference>
<keyword evidence="10" id="KW-1185">Reference proteome</keyword>
<organism evidence="9 10">
    <name type="scientific">Seinonella peptonophila</name>
    <dbReference type="NCBI Taxonomy" id="112248"/>
    <lineage>
        <taxon>Bacteria</taxon>
        <taxon>Bacillati</taxon>
        <taxon>Bacillota</taxon>
        <taxon>Bacilli</taxon>
        <taxon>Bacillales</taxon>
        <taxon>Thermoactinomycetaceae</taxon>
        <taxon>Seinonella</taxon>
    </lineage>
</organism>
<keyword evidence="7 8" id="KW-0472">Membrane</keyword>
<dbReference type="AlphaFoldDB" id="A0A1M4XJ92"/>
<evidence type="ECO:0000256" key="3">
    <source>
        <dbReference type="ARBA" id="ARBA00022448"/>
    </source>
</evidence>
<proteinExistence type="inferred from homology"/>
<dbReference type="GO" id="GO:0016020">
    <property type="term" value="C:membrane"/>
    <property type="evidence" value="ECO:0007669"/>
    <property type="project" value="UniProtKB-SubCell"/>
</dbReference>
<keyword evidence="4" id="KW-0309">Germination</keyword>
<protein>
    <submittedName>
        <fullName evidence="9">Spore germination protein (Amino acid permease)</fullName>
    </submittedName>
</protein>
<name>A0A1M4XJ92_9BACL</name>
<feature type="transmembrane region" description="Helical" evidence="8">
    <location>
        <begin position="271"/>
        <end position="290"/>
    </location>
</feature>
<dbReference type="PANTHER" id="PTHR34975:SF2">
    <property type="entry name" value="SPORE GERMINATION PROTEIN A2"/>
    <property type="match status" value="1"/>
</dbReference>
<gene>
    <name evidence="9" type="ORF">SAMN05444392_10538</name>
</gene>
<keyword evidence="5 8" id="KW-0812">Transmembrane</keyword>
<dbReference type="OrthoDB" id="2446105at2"/>
<feature type="transmembrane region" description="Helical" evidence="8">
    <location>
        <begin position="302"/>
        <end position="323"/>
    </location>
</feature>
<evidence type="ECO:0000256" key="5">
    <source>
        <dbReference type="ARBA" id="ARBA00022692"/>
    </source>
</evidence>